<feature type="transmembrane region" description="Helical" evidence="1">
    <location>
        <begin position="155"/>
        <end position="176"/>
    </location>
</feature>
<evidence type="ECO:0000313" key="3">
    <source>
        <dbReference type="Proteomes" id="UP000249464"/>
    </source>
</evidence>
<feature type="transmembrane region" description="Helical" evidence="1">
    <location>
        <begin position="197"/>
        <end position="219"/>
    </location>
</feature>
<keyword evidence="3" id="KW-1185">Reference proteome</keyword>
<reference evidence="2 3" key="1">
    <citation type="submission" date="2016-11" db="EMBL/GenBank/DDBJ databases">
        <authorList>
            <person name="Jaros S."/>
            <person name="Januszkiewicz K."/>
            <person name="Wedrychowicz H."/>
        </authorList>
    </citation>
    <scope>NUCLEOTIDE SEQUENCE [LARGE SCALE GENOMIC DNA]</scope>
</reference>
<name>A0A2X0P6R9_9BASI</name>
<proteinExistence type="predicted"/>
<feature type="transmembrane region" description="Helical" evidence="1">
    <location>
        <begin position="123"/>
        <end position="143"/>
    </location>
</feature>
<evidence type="ECO:0000313" key="2">
    <source>
        <dbReference type="EMBL" id="SGY48999.1"/>
    </source>
</evidence>
<keyword evidence="1" id="KW-0812">Transmembrane</keyword>
<protein>
    <submittedName>
        <fullName evidence="2">BQ5605_C001g00725 protein</fullName>
    </submittedName>
</protein>
<evidence type="ECO:0000256" key="1">
    <source>
        <dbReference type="SAM" id="Phobius"/>
    </source>
</evidence>
<dbReference type="Proteomes" id="UP000249464">
    <property type="component" value="Unassembled WGS sequence"/>
</dbReference>
<keyword evidence="1" id="KW-0472">Membrane</keyword>
<accession>A0A2X0P6R9</accession>
<feature type="transmembrane region" description="Helical" evidence="1">
    <location>
        <begin position="401"/>
        <end position="431"/>
    </location>
</feature>
<organism evidence="2 3">
    <name type="scientific">Microbotryum silenes-dioicae</name>
    <dbReference type="NCBI Taxonomy" id="796604"/>
    <lineage>
        <taxon>Eukaryota</taxon>
        <taxon>Fungi</taxon>
        <taxon>Dikarya</taxon>
        <taxon>Basidiomycota</taxon>
        <taxon>Pucciniomycotina</taxon>
        <taxon>Microbotryomycetes</taxon>
        <taxon>Microbotryales</taxon>
        <taxon>Microbotryaceae</taxon>
        <taxon>Microbotryum</taxon>
    </lineage>
</organism>
<keyword evidence="1" id="KW-1133">Transmembrane helix</keyword>
<gene>
    <name evidence="2" type="primary">BQ5605_C001g00725</name>
    <name evidence="2" type="ORF">BQ5605_C001G00725</name>
</gene>
<dbReference type="EMBL" id="FQNC01000043">
    <property type="protein sequence ID" value="SGY48999.1"/>
    <property type="molecule type" value="Genomic_DNA"/>
</dbReference>
<feature type="transmembrane region" description="Helical" evidence="1">
    <location>
        <begin position="443"/>
        <end position="465"/>
    </location>
</feature>
<dbReference type="AlphaFoldDB" id="A0A2X0P6R9"/>
<sequence>MQNRTENPYTTMMVSLDALVYRTPSPGFRTRMIVMVAINVLWVRDCTRHSRYRHFFFLLTHLNDGPCRLIISSFVYLGMSQYERRAKARSAAGPYRTKERAFWLFRRVERPSGKVLIPNHRTVGVFFIILAEICSMGFGLDAIETYVYHRSMSHILGWISFSLAPMFEHGWILVWSNFTTFLLTTDKYSGIKVSSRLVNVFFISVFVIGSVLGIVAGSVHTYKGSKFWESYTQLMTLLKSDAAAYLNVPALNYELAQLHLARTHCLYNEFWKAGTYTWGPNIMSALAVLVVNFFGLFLCRTLNRQVEFQKAQLFSSVAIGSVRGVMEATSGNINSKSTASRATWRERLSSLFGGNTRSRDGGRSSKVSFSEIRRMSKAPGRSHYKDKARTIVILSRARTELLLALAYLSQFSLAAGFIAIVVVATLMHLTVTSSTLTIAYGPWWIFESAAFIGTWSYPALLLLILNALTYQSFREIGPTRCKWLGFVNGNDASANTVETVIAAPTTRESDEWTVEPDLNHEEKQEPAVAPGNFIRTRRKLGATFARIFGAGKNLEPKLDRSNGPCQPRVLEINLAIDRVIKEESEDRTFDV</sequence>
<feature type="transmembrane region" description="Helical" evidence="1">
    <location>
        <begin position="278"/>
        <end position="299"/>
    </location>
</feature>